<proteinExistence type="predicted"/>
<dbReference type="GO" id="GO:0006629">
    <property type="term" value="P:lipid metabolic process"/>
    <property type="evidence" value="ECO:0007669"/>
    <property type="project" value="InterPro"/>
</dbReference>
<reference evidence="2 3" key="1">
    <citation type="submission" date="2019-03" db="EMBL/GenBank/DDBJ databases">
        <title>Genomic Encyclopedia of Type Strains, Phase IV (KMG-IV): sequencing the most valuable type-strain genomes for metagenomic binning, comparative biology and taxonomic classification.</title>
        <authorList>
            <person name="Goeker M."/>
        </authorList>
    </citation>
    <scope>NUCLEOTIDE SEQUENCE [LARGE SCALE GENOMIC DNA]</scope>
    <source>
        <strain evidence="2 3">DSM 45765</strain>
    </source>
</reference>
<dbReference type="PANTHER" id="PTHR46211:SF13">
    <property type="entry name" value="GLYCEROPHOSPHODIESTER PHOSPHODIESTERASE 1-RELATED"/>
    <property type="match status" value="1"/>
</dbReference>
<dbReference type="SUPFAM" id="SSF51695">
    <property type="entry name" value="PLC-like phosphodiesterases"/>
    <property type="match status" value="1"/>
</dbReference>
<protein>
    <submittedName>
        <fullName evidence="2">Glycerophosphoryl diester phosphodiesterase</fullName>
    </submittedName>
</protein>
<keyword evidence="3" id="KW-1185">Reference proteome</keyword>
<dbReference type="Proteomes" id="UP000294911">
    <property type="component" value="Unassembled WGS sequence"/>
</dbReference>
<feature type="domain" description="GP-PDE" evidence="1">
    <location>
        <begin position="12"/>
        <end position="259"/>
    </location>
</feature>
<dbReference type="EMBL" id="SLXQ01000001">
    <property type="protein sequence ID" value="TCP57152.1"/>
    <property type="molecule type" value="Genomic_DNA"/>
</dbReference>
<evidence type="ECO:0000313" key="3">
    <source>
        <dbReference type="Proteomes" id="UP000294911"/>
    </source>
</evidence>
<comment type="caution">
    <text evidence="2">The sequence shown here is derived from an EMBL/GenBank/DDBJ whole genome shotgun (WGS) entry which is preliminary data.</text>
</comment>
<dbReference type="AlphaFoldDB" id="A0A4R2R2Z3"/>
<dbReference type="Gene3D" id="3.20.20.190">
    <property type="entry name" value="Phosphatidylinositol (PI) phosphodiesterase"/>
    <property type="match status" value="1"/>
</dbReference>
<dbReference type="InterPro" id="IPR017946">
    <property type="entry name" value="PLC-like_Pdiesterase_TIM-brl"/>
</dbReference>
<evidence type="ECO:0000313" key="2">
    <source>
        <dbReference type="EMBL" id="TCP57152.1"/>
    </source>
</evidence>
<dbReference type="InterPro" id="IPR030395">
    <property type="entry name" value="GP_PDE_dom"/>
</dbReference>
<evidence type="ECO:0000259" key="1">
    <source>
        <dbReference type="PROSITE" id="PS51704"/>
    </source>
</evidence>
<accession>A0A4R2R2Z3</accession>
<organism evidence="2 3">
    <name type="scientific">Tamaricihabitans halophyticus</name>
    <dbReference type="NCBI Taxonomy" id="1262583"/>
    <lineage>
        <taxon>Bacteria</taxon>
        <taxon>Bacillati</taxon>
        <taxon>Actinomycetota</taxon>
        <taxon>Actinomycetes</taxon>
        <taxon>Pseudonocardiales</taxon>
        <taxon>Pseudonocardiaceae</taxon>
        <taxon>Tamaricihabitans</taxon>
    </lineage>
</organism>
<dbReference type="GO" id="GO:0008081">
    <property type="term" value="F:phosphoric diester hydrolase activity"/>
    <property type="evidence" value="ECO:0007669"/>
    <property type="project" value="InterPro"/>
</dbReference>
<gene>
    <name evidence="2" type="ORF">EV191_1011104</name>
</gene>
<sequence length="262" mass="28548">MVSAWHDRGVLPEVIAHRGASADRAEHTMGAYELALEQGADGLECDVRLTKDGHLVCVHDRRINRTSNGVGLVSDYTLDQLSELDFAGWHQNGAGAPPGVLTLEALLDLTTARPNTTLFVETKHPVRQAGLVEAKLVALLERFGLARPESTSDSKVVLMSFSQRAVRRCKQLAPAVPTVLLFAPRAPGRKDGELPGYADIAGPGIRLLRTDPDYVARAAQRGNPTYCWTVDEPADIALCQRLGVRYLATNRPARAREVLRAE</sequence>
<name>A0A4R2R2Z3_9PSEU</name>
<dbReference type="PROSITE" id="PS51704">
    <property type="entry name" value="GP_PDE"/>
    <property type="match status" value="1"/>
</dbReference>
<dbReference type="Pfam" id="PF03009">
    <property type="entry name" value="GDPD"/>
    <property type="match status" value="1"/>
</dbReference>
<dbReference type="PANTHER" id="PTHR46211">
    <property type="entry name" value="GLYCEROPHOSPHORYL DIESTER PHOSPHODIESTERASE"/>
    <property type="match status" value="1"/>
</dbReference>